<feature type="transmembrane region" description="Helical" evidence="1">
    <location>
        <begin position="32"/>
        <end position="55"/>
    </location>
</feature>
<dbReference type="Proteomes" id="UP000549911">
    <property type="component" value="Unassembled WGS sequence"/>
</dbReference>
<sequence length="122" mass="12072">MPPAKIAAALALLGGALWIVRAVLGGGDDPVAGTLHVIGLGCLLIGSAVFGTTLVRSDAVGMRLLIGVASGLLTLSLISAFRPADAVWYDGFWGGVAVLVGGITLLRARGSAGNAATGAHAR</sequence>
<evidence type="ECO:0000313" key="2">
    <source>
        <dbReference type="EMBL" id="NYE37050.1"/>
    </source>
</evidence>
<protein>
    <submittedName>
        <fullName evidence="2">Uncharacterized protein</fullName>
    </submittedName>
</protein>
<comment type="caution">
    <text evidence="2">The sequence shown here is derived from an EMBL/GenBank/DDBJ whole genome shotgun (WGS) entry which is preliminary data.</text>
</comment>
<organism evidence="2 3">
    <name type="scientific">Nocardioides cavernae</name>
    <dbReference type="NCBI Taxonomy" id="1921566"/>
    <lineage>
        <taxon>Bacteria</taxon>
        <taxon>Bacillati</taxon>
        <taxon>Actinomycetota</taxon>
        <taxon>Actinomycetes</taxon>
        <taxon>Propionibacteriales</taxon>
        <taxon>Nocardioidaceae</taxon>
        <taxon>Nocardioides</taxon>
    </lineage>
</organism>
<proteinExistence type="predicted"/>
<gene>
    <name evidence="2" type="ORF">F4692_002183</name>
</gene>
<keyword evidence="1" id="KW-1133">Transmembrane helix</keyword>
<feature type="transmembrane region" description="Helical" evidence="1">
    <location>
        <begin position="62"/>
        <end position="81"/>
    </location>
</feature>
<keyword evidence="1" id="KW-0472">Membrane</keyword>
<keyword evidence="3" id="KW-1185">Reference proteome</keyword>
<keyword evidence="1" id="KW-0812">Transmembrane</keyword>
<name>A0A7Y9H378_9ACTN</name>
<dbReference type="EMBL" id="JACCBW010000002">
    <property type="protein sequence ID" value="NYE37050.1"/>
    <property type="molecule type" value="Genomic_DNA"/>
</dbReference>
<evidence type="ECO:0000256" key="1">
    <source>
        <dbReference type="SAM" id="Phobius"/>
    </source>
</evidence>
<feature type="transmembrane region" description="Helical" evidence="1">
    <location>
        <begin position="87"/>
        <end position="106"/>
    </location>
</feature>
<reference evidence="2 3" key="1">
    <citation type="submission" date="2020-07" db="EMBL/GenBank/DDBJ databases">
        <authorList>
            <person name="Partida-Martinez L."/>
            <person name="Huntemann M."/>
            <person name="Clum A."/>
            <person name="Wang J."/>
            <person name="Palaniappan K."/>
            <person name="Ritter S."/>
            <person name="Chen I.-M."/>
            <person name="Stamatis D."/>
            <person name="Reddy T."/>
            <person name="O'Malley R."/>
            <person name="Daum C."/>
            <person name="Shapiro N."/>
            <person name="Ivanova N."/>
            <person name="Kyrpides N."/>
            <person name="Woyke T."/>
        </authorList>
    </citation>
    <scope>NUCLEOTIDE SEQUENCE [LARGE SCALE GENOMIC DNA]</scope>
    <source>
        <strain evidence="2 3">AT2.17</strain>
    </source>
</reference>
<dbReference type="RefSeq" id="WP_179619650.1">
    <property type="nucleotide sequence ID" value="NZ_JACCBW010000002.1"/>
</dbReference>
<dbReference type="AlphaFoldDB" id="A0A7Y9H378"/>
<reference evidence="2 3" key="2">
    <citation type="submission" date="2020-08" db="EMBL/GenBank/DDBJ databases">
        <title>The Agave Microbiome: Exploring the role of microbial communities in plant adaptations to desert environments.</title>
        <authorList>
            <person name="Partida-Martinez L.P."/>
        </authorList>
    </citation>
    <scope>NUCLEOTIDE SEQUENCE [LARGE SCALE GENOMIC DNA]</scope>
    <source>
        <strain evidence="2 3">AT2.17</strain>
    </source>
</reference>
<evidence type="ECO:0000313" key="3">
    <source>
        <dbReference type="Proteomes" id="UP000549911"/>
    </source>
</evidence>
<accession>A0A7Y9H378</accession>